<organism evidence="3 4">
    <name type="scientific">Micromonospora musae</name>
    <dbReference type="NCBI Taxonomy" id="1894970"/>
    <lineage>
        <taxon>Bacteria</taxon>
        <taxon>Bacillati</taxon>
        <taxon>Actinomycetota</taxon>
        <taxon>Actinomycetes</taxon>
        <taxon>Micromonosporales</taxon>
        <taxon>Micromonosporaceae</taxon>
        <taxon>Micromonospora</taxon>
    </lineage>
</organism>
<keyword evidence="2" id="KW-1133">Transmembrane helix</keyword>
<feature type="region of interest" description="Disordered" evidence="1">
    <location>
        <begin position="139"/>
        <end position="215"/>
    </location>
</feature>
<dbReference type="EMBL" id="RAZT01000017">
    <property type="protein sequence ID" value="RKN28032.1"/>
    <property type="molecule type" value="Genomic_DNA"/>
</dbReference>
<reference evidence="3 4" key="1">
    <citation type="submission" date="2018-09" db="EMBL/GenBank/DDBJ databases">
        <title>Micromonospora sp. nov. MS1-9, isolated from a root of Musa sp.</title>
        <authorList>
            <person name="Kuncharoen N."/>
            <person name="Kudo T."/>
            <person name="Ohkuma M."/>
            <person name="Yuki M."/>
            <person name="Tanasupawat S."/>
        </authorList>
    </citation>
    <scope>NUCLEOTIDE SEQUENCE [LARGE SCALE GENOMIC DNA]</scope>
    <source>
        <strain evidence="3 4">MS1-9</strain>
    </source>
</reference>
<evidence type="ECO:0000313" key="4">
    <source>
        <dbReference type="Proteomes" id="UP000275865"/>
    </source>
</evidence>
<evidence type="ECO:0000256" key="2">
    <source>
        <dbReference type="SAM" id="Phobius"/>
    </source>
</evidence>
<keyword evidence="2" id="KW-0472">Membrane</keyword>
<proteinExistence type="predicted"/>
<comment type="caution">
    <text evidence="3">The sequence shown here is derived from an EMBL/GenBank/DDBJ whole genome shotgun (WGS) entry which is preliminary data.</text>
</comment>
<accession>A0A3A9XTF5</accession>
<evidence type="ECO:0000313" key="3">
    <source>
        <dbReference type="EMBL" id="RKN28032.1"/>
    </source>
</evidence>
<evidence type="ECO:0000256" key="1">
    <source>
        <dbReference type="SAM" id="MobiDB-lite"/>
    </source>
</evidence>
<feature type="transmembrane region" description="Helical" evidence="2">
    <location>
        <begin position="220"/>
        <end position="239"/>
    </location>
</feature>
<dbReference type="Proteomes" id="UP000275865">
    <property type="component" value="Unassembled WGS sequence"/>
</dbReference>
<name>A0A3A9XTF5_9ACTN</name>
<feature type="compositionally biased region" description="Low complexity" evidence="1">
    <location>
        <begin position="183"/>
        <end position="192"/>
    </location>
</feature>
<protein>
    <submittedName>
        <fullName evidence="3">Uncharacterized protein</fullName>
    </submittedName>
</protein>
<feature type="compositionally biased region" description="Basic and acidic residues" evidence="1">
    <location>
        <begin position="153"/>
        <end position="164"/>
    </location>
</feature>
<feature type="region of interest" description="Disordered" evidence="1">
    <location>
        <begin position="290"/>
        <end position="346"/>
    </location>
</feature>
<dbReference type="RefSeq" id="WP_120690665.1">
    <property type="nucleotide sequence ID" value="NZ_RAZT01000017.1"/>
</dbReference>
<keyword evidence="2" id="KW-0812">Transmembrane</keyword>
<dbReference type="AlphaFoldDB" id="A0A3A9XTF5"/>
<gene>
    <name evidence="3" type="ORF">D7044_27670</name>
</gene>
<sequence length="346" mass="34618">MAVRRHVARFATVGAVLGGLVLLGGSPALADDDSVRVGAASSFRAGGSAQGVNVEVRKRSDGCVLLRTTLGLRLDGLAADQVKVQVNYGGRWFPVPVNGGGGAVSTTPTAPAKPTLCRGKGITVRYRVAFVAGAPGGRLSVTGEATNATGRTLGRDSDSARVEGSRVTASPTPSKKPSPSPTPVATEATTEAGSTPAALAAPTGPSTTDKSKESSGMSPIMFIGLGLVALGALLIGLLVRRSRQDKSSVDEPVMAAGYPGGTTYRAGGGAPARPGQVYGQSPAGGAVYGAPAQRPSGGAVYGARPAAEPDRTQPVPGQRAGNDPQSAPSMPAPGGEHTVLMPRLPD</sequence>